<evidence type="ECO:0000259" key="2">
    <source>
        <dbReference type="Pfam" id="PF00535"/>
    </source>
</evidence>
<gene>
    <name evidence="3" type="ORF">IEQ44_08105</name>
</gene>
<dbReference type="SUPFAM" id="SSF53448">
    <property type="entry name" value="Nucleotide-diphospho-sugar transferases"/>
    <property type="match status" value="1"/>
</dbReference>
<feature type="region of interest" description="Disordered" evidence="1">
    <location>
        <begin position="500"/>
        <end position="550"/>
    </location>
</feature>
<evidence type="ECO:0000313" key="4">
    <source>
        <dbReference type="Proteomes" id="UP000756387"/>
    </source>
</evidence>
<proteinExistence type="predicted"/>
<dbReference type="Pfam" id="PF00535">
    <property type="entry name" value="Glycos_transf_2"/>
    <property type="match status" value="1"/>
</dbReference>
<reference evidence="3 4" key="1">
    <citation type="submission" date="2020-10" db="EMBL/GenBank/DDBJ databases">
        <title>Nocardioides sp. isolated from sludge.</title>
        <authorList>
            <person name="Zhang X."/>
        </authorList>
    </citation>
    <scope>NUCLEOTIDE SEQUENCE [LARGE SCALE GENOMIC DNA]</scope>
    <source>
        <strain evidence="3 4">Y6</strain>
    </source>
</reference>
<dbReference type="PANTHER" id="PTHR43685">
    <property type="entry name" value="GLYCOSYLTRANSFERASE"/>
    <property type="match status" value="1"/>
</dbReference>
<dbReference type="InterPro" id="IPR001173">
    <property type="entry name" value="Glyco_trans_2-like"/>
</dbReference>
<accession>A0ABR9RSQ9</accession>
<evidence type="ECO:0000256" key="1">
    <source>
        <dbReference type="SAM" id="MobiDB-lite"/>
    </source>
</evidence>
<dbReference type="InterPro" id="IPR029044">
    <property type="entry name" value="Nucleotide-diphossugar_trans"/>
</dbReference>
<dbReference type="EMBL" id="JADCSA010000006">
    <property type="protein sequence ID" value="MBE7324613.1"/>
    <property type="molecule type" value="Genomic_DNA"/>
</dbReference>
<dbReference type="RefSeq" id="WP_193637938.1">
    <property type="nucleotide sequence ID" value="NZ_JADCSA010000006.1"/>
</dbReference>
<organism evidence="3 4">
    <name type="scientific">Nocardioides malaquae</name>
    <dbReference type="NCBI Taxonomy" id="2773426"/>
    <lineage>
        <taxon>Bacteria</taxon>
        <taxon>Bacillati</taxon>
        <taxon>Actinomycetota</taxon>
        <taxon>Actinomycetes</taxon>
        <taxon>Propionibacteriales</taxon>
        <taxon>Nocardioidaceae</taxon>
        <taxon>Nocardioides</taxon>
    </lineage>
</organism>
<feature type="domain" description="Glycosyltransferase 2-like" evidence="2">
    <location>
        <begin position="29"/>
        <end position="147"/>
    </location>
</feature>
<dbReference type="PANTHER" id="PTHR43685:SF3">
    <property type="entry name" value="SLR2126 PROTEIN"/>
    <property type="match status" value="1"/>
</dbReference>
<name>A0ABR9RSQ9_9ACTN</name>
<dbReference type="InterPro" id="IPR050834">
    <property type="entry name" value="Glycosyltransf_2"/>
</dbReference>
<sequence length="550" mass="60881">MRQPLVRGNDWRSLSVAALGGWTPTKTVSVVMPAWNPTKLAPVLAALAGQTYPSELVEVLVVDDGNPAPVELPELRPERTRVVRVEEGWGRANAIQTGVEASDGEIIVWLDDDMLVFGHHLEAHARWHHVIDHAVVLGTKRFVDPEVPLTPAEVRDRVVDGSIATLHDWETSVPHGWVEELWAETDDLTTGGWGSFRSVVGATVSMSRAMAEAAGGLQRRLRLGEDTEFGFRLAQAGAVLLPDHEARAWHLGFTHAMEHSALVNRYNHADFADHVPSLRSRRNRYGRSYRVPYVEVVVRADGDAEGQLESVTQCVDALLDSDMLDLRVLLVGRWSSLDDRRVSPLHDPARELGVTHRWFREEPRVDLVEPDDPRLAAPARAVYRLTLHASDLAPAVPAVRAWAYDMERTRLGLRRFLSADGREVARMERVAAYGRAAWHGARGAEADALVAEAFGAHDVAALEAGWQPLEEREVPRFRNQDLRQMDRAESWARAQREIAAGRAKVQRGPLRPATPRPQGTAEAATQGVRASSSPRTRLGLGLGRRSRGDG</sequence>
<protein>
    <submittedName>
        <fullName evidence="3">Glycosyltransferase family 2 protein</fullName>
    </submittedName>
</protein>
<dbReference type="Proteomes" id="UP000756387">
    <property type="component" value="Unassembled WGS sequence"/>
</dbReference>
<comment type="caution">
    <text evidence="3">The sequence shown here is derived from an EMBL/GenBank/DDBJ whole genome shotgun (WGS) entry which is preliminary data.</text>
</comment>
<keyword evidence="4" id="KW-1185">Reference proteome</keyword>
<evidence type="ECO:0000313" key="3">
    <source>
        <dbReference type="EMBL" id="MBE7324613.1"/>
    </source>
</evidence>
<dbReference type="Gene3D" id="3.90.550.10">
    <property type="entry name" value="Spore Coat Polysaccharide Biosynthesis Protein SpsA, Chain A"/>
    <property type="match status" value="1"/>
</dbReference>
<dbReference type="CDD" id="cd00761">
    <property type="entry name" value="Glyco_tranf_GTA_type"/>
    <property type="match status" value="1"/>
</dbReference>